<dbReference type="InterPro" id="IPR027417">
    <property type="entry name" value="P-loop_NTPase"/>
</dbReference>
<evidence type="ECO:0000256" key="3">
    <source>
        <dbReference type="ARBA" id="ARBA00022989"/>
    </source>
</evidence>
<dbReference type="SUPFAM" id="SSF52540">
    <property type="entry name" value="P-loop containing nucleoside triphosphate hydrolases"/>
    <property type="match status" value="1"/>
</dbReference>
<keyword evidence="9" id="KW-1185">Reference proteome</keyword>
<proteinExistence type="predicted"/>
<dbReference type="AlphaFoldDB" id="A0A1J1H8I5"/>
<evidence type="ECO:0000313" key="9">
    <source>
        <dbReference type="Proteomes" id="UP000220158"/>
    </source>
</evidence>
<organism evidence="8 9">
    <name type="scientific">Plasmodium relictum</name>
    <dbReference type="NCBI Taxonomy" id="85471"/>
    <lineage>
        <taxon>Eukaryota</taxon>
        <taxon>Sar</taxon>
        <taxon>Alveolata</taxon>
        <taxon>Apicomplexa</taxon>
        <taxon>Aconoidasida</taxon>
        <taxon>Haemosporida</taxon>
        <taxon>Plasmodiidae</taxon>
        <taxon>Plasmodium</taxon>
        <taxon>Plasmodium (Haemamoeba)</taxon>
    </lineage>
</organism>
<dbReference type="PANTHER" id="PTHR43394:SF1">
    <property type="entry name" value="ATP-BINDING CASSETTE SUB-FAMILY B MEMBER 10, MITOCHONDRIAL"/>
    <property type="match status" value="1"/>
</dbReference>
<dbReference type="GO" id="GO:0016887">
    <property type="term" value="F:ATP hydrolysis activity"/>
    <property type="evidence" value="ECO:0007669"/>
    <property type="project" value="InterPro"/>
</dbReference>
<dbReference type="PANTHER" id="PTHR43394">
    <property type="entry name" value="ATP-DEPENDENT PERMEASE MDL1, MITOCHONDRIAL"/>
    <property type="match status" value="1"/>
</dbReference>
<feature type="transmembrane region" description="Helical" evidence="5">
    <location>
        <begin position="6"/>
        <end position="22"/>
    </location>
</feature>
<dbReference type="SUPFAM" id="SSF90123">
    <property type="entry name" value="ABC transporter transmembrane region"/>
    <property type="match status" value="1"/>
</dbReference>
<dbReference type="GO" id="GO:0015421">
    <property type="term" value="F:ABC-type oligopeptide transporter activity"/>
    <property type="evidence" value="ECO:0007669"/>
    <property type="project" value="TreeGrafter"/>
</dbReference>
<keyword evidence="3 5" id="KW-1133">Transmembrane helix</keyword>
<feature type="transmembrane region" description="Helical" evidence="5">
    <location>
        <begin position="214"/>
        <end position="235"/>
    </location>
</feature>
<dbReference type="Proteomes" id="UP000220158">
    <property type="component" value="Chromosome 8"/>
</dbReference>
<dbReference type="KEGG" id="prel:PRELSG_0833100"/>
<dbReference type="InterPro" id="IPR017871">
    <property type="entry name" value="ABC_transporter-like_CS"/>
</dbReference>
<dbReference type="PROSITE" id="PS50893">
    <property type="entry name" value="ABC_TRANSPORTER_2"/>
    <property type="match status" value="1"/>
</dbReference>
<evidence type="ECO:0000256" key="2">
    <source>
        <dbReference type="ARBA" id="ARBA00022692"/>
    </source>
</evidence>
<dbReference type="InterPro" id="IPR039421">
    <property type="entry name" value="Type_1_exporter"/>
</dbReference>
<feature type="transmembrane region" description="Helical" evidence="5">
    <location>
        <begin position="155"/>
        <end position="178"/>
    </location>
</feature>
<dbReference type="PROSITE" id="PS00211">
    <property type="entry name" value="ABC_TRANSPORTER_1"/>
    <property type="match status" value="1"/>
</dbReference>
<name>A0A1J1H8I5_PLARL</name>
<accession>A0A1J1H8I5</accession>
<dbReference type="EMBL" id="LN835303">
    <property type="protein sequence ID" value="CRG99901.1"/>
    <property type="molecule type" value="Genomic_DNA"/>
</dbReference>
<feature type="domain" description="ABC transmembrane type-1" evidence="7">
    <location>
        <begin position="158"/>
        <end position="457"/>
    </location>
</feature>
<dbReference type="Pfam" id="PF00664">
    <property type="entry name" value="ABC_membrane"/>
    <property type="match status" value="1"/>
</dbReference>
<gene>
    <name evidence="8" type="primary">ABCB4</name>
    <name evidence="8" type="synonym">MDR4</name>
    <name evidence="8" type="ORF">PRELSG_0833100</name>
</gene>
<dbReference type="RefSeq" id="XP_028532906.1">
    <property type="nucleotide sequence ID" value="XM_028676415.1"/>
</dbReference>
<dbReference type="InterPro" id="IPR011527">
    <property type="entry name" value="ABC1_TM_dom"/>
</dbReference>
<reference evidence="8 9" key="1">
    <citation type="submission" date="2015-04" db="EMBL/GenBank/DDBJ databases">
        <authorList>
            <consortium name="Pathogen Informatics"/>
        </authorList>
    </citation>
    <scope>NUCLEOTIDE SEQUENCE [LARGE SCALE GENOMIC DNA]</scope>
    <source>
        <strain evidence="8 9">SGS1</strain>
    </source>
</reference>
<dbReference type="GO" id="GO:0005524">
    <property type="term" value="F:ATP binding"/>
    <property type="evidence" value="ECO:0007669"/>
    <property type="project" value="InterPro"/>
</dbReference>
<keyword evidence="2 5" id="KW-0812">Transmembrane</keyword>
<dbReference type="OrthoDB" id="6500128at2759"/>
<evidence type="ECO:0000256" key="4">
    <source>
        <dbReference type="ARBA" id="ARBA00023136"/>
    </source>
</evidence>
<comment type="subcellular location">
    <subcellularLocation>
        <location evidence="1">Membrane</location>
        <topology evidence="1">Multi-pass membrane protein</topology>
    </subcellularLocation>
</comment>
<evidence type="ECO:0000259" key="7">
    <source>
        <dbReference type="PROSITE" id="PS50929"/>
    </source>
</evidence>
<dbReference type="PROSITE" id="PS51257">
    <property type="entry name" value="PROKAR_LIPOPROTEIN"/>
    <property type="match status" value="1"/>
</dbReference>
<dbReference type="Pfam" id="PF00005">
    <property type="entry name" value="ABC_tran"/>
    <property type="match status" value="1"/>
</dbReference>
<evidence type="ECO:0000313" key="8">
    <source>
        <dbReference type="EMBL" id="CRG99901.1"/>
    </source>
</evidence>
<dbReference type="GeneID" id="39736007"/>
<dbReference type="GO" id="GO:0090374">
    <property type="term" value="P:oligopeptide export from mitochondrion"/>
    <property type="evidence" value="ECO:0007669"/>
    <property type="project" value="TreeGrafter"/>
</dbReference>
<feature type="domain" description="ABC transporter" evidence="6">
    <location>
        <begin position="945"/>
        <end position="1278"/>
    </location>
</feature>
<sequence length="1280" mass="152177">MKFLCNLAFFFFLACYLTKNIFSKNKQIFKDNEKRNIFFIKFYEWNKKKRNIKFHFRNFIKQKKVLQGKKNYKFIFNKINYKSKKKKEFLRIIKLNVAKKNNDYLFLLNNSKHNEKSNGNLLSSLFYKALEKSKSKSSLLNDATKLFRIIRESKYIFATGFLLTIISSVVDSYIPIFLSKTLAFVMNKSFVILKKSNFQIFNSFINYLNFNNPFYIYVLVSLLSLLFSSFRSYIFNVCAYVSTCKLQNYLFNVLLNKNINFYKKKGKGELISRLNIDSSELIDIFTTNLIVLLRNMIKIVLSFYFLYKINVNLFIMSLFIVIIISNISIFFSSIFRKFAKEESYIIAQSNNIIEESINSFSLIHTFNTHNKEIEKFNKSLDSIYFCRIKLGLLYMLEKFCIRLIDMITFIVTLILSKKTLENNKFVESRTIISSVIYMQNIISQSCIIEQQYSRVQELIGNAEDVIKLIERETIRNNQNKMSSSKYNIYNFFNLIDLKNFILKYSLLKKFQMIQRNSDYVANIMKPNYLKLFERNYNNLMKLLLDNKSYLNDDEFCLLNESKEVKNDENENIIKEEQINIQEKGILNPIQNNINDIKKCKLINLPIDEKNVKLEERDNSIKLNKEIKFNNTMKSFSSKSNIGDIFNKYEQPPNKLKINEYDINIEEIYNFIKNDDELIIKYNLDRKFINFLLSKYKRNILLLILKLYEEKNNLIREKFIFMFDNICSFKKLSIQDKKSILKMSNITNKTLYVILITFLFYNYSKFYYKKKKKNIINFLEKKYKFSSNSLNENLNINSNNEISDVNIDNINMNDALNDATINDTNMNGFQGKNDNSENSYVNNIYKPAKHTEYTNDLYKNNKLSSLNKYECNIEKGNLQLSKPKCINYKEILKKKKKKNFNNIFPCIIQNAIKELEILKFIDENYKYINENLMMDNMKDEKKGSTLIFENVDFYFAKYPKNKILSNINLNFSQKYTYGILCYNDSGKEYLSKLCSRLYNIKYGNILLDNENIKNVSKYILTKKISVIEEESYLFSDTIIYNILYSYNCVTKENKILSHLNYNFKLNQDNINKCIHLFLDHDFLNEDNKKKNVSKSNQEYFHNNGIVEENKDFNFKRCLMCGKKINIRLIQEQKKKKSYNKYKVHFIKKLYKEIMKVCKIVLLKDVINSYSDKFFHKINDKILSGGQKQKISLARAIIKKPQILILDEAFSALDSYNELKIFSNIKKYLPNCTIINISHKTTTINNCDYIYILKDGKIIEEGLRKKLMKNRNSEYVKKINEL</sequence>
<keyword evidence="4 5" id="KW-0472">Membrane</keyword>
<dbReference type="InterPro" id="IPR003439">
    <property type="entry name" value="ABC_transporter-like_ATP-bd"/>
</dbReference>
<dbReference type="GO" id="GO:0005743">
    <property type="term" value="C:mitochondrial inner membrane"/>
    <property type="evidence" value="ECO:0007669"/>
    <property type="project" value="TreeGrafter"/>
</dbReference>
<dbReference type="OMA" id="QSCTIEQ"/>
<dbReference type="Gene3D" id="1.20.1560.10">
    <property type="entry name" value="ABC transporter type 1, transmembrane domain"/>
    <property type="match status" value="2"/>
</dbReference>
<evidence type="ECO:0000259" key="6">
    <source>
        <dbReference type="PROSITE" id="PS50893"/>
    </source>
</evidence>
<protein>
    <submittedName>
        <fullName evidence="8">ABC transporter B family member 4, putative</fullName>
    </submittedName>
</protein>
<evidence type="ECO:0000256" key="5">
    <source>
        <dbReference type="SAM" id="Phobius"/>
    </source>
</evidence>
<evidence type="ECO:0000256" key="1">
    <source>
        <dbReference type="ARBA" id="ARBA00004141"/>
    </source>
</evidence>
<dbReference type="InterPro" id="IPR036640">
    <property type="entry name" value="ABC1_TM_sf"/>
</dbReference>
<dbReference type="PROSITE" id="PS50929">
    <property type="entry name" value="ABC_TM1F"/>
    <property type="match status" value="1"/>
</dbReference>
<feature type="transmembrane region" description="Helical" evidence="5">
    <location>
        <begin position="313"/>
        <end position="335"/>
    </location>
</feature>
<dbReference type="VEuPathDB" id="PlasmoDB:PRELSG_0833100"/>
<dbReference type="Gene3D" id="3.40.50.300">
    <property type="entry name" value="P-loop containing nucleotide triphosphate hydrolases"/>
    <property type="match status" value="2"/>
</dbReference>